<evidence type="ECO:0000259" key="2">
    <source>
        <dbReference type="Pfam" id="PF12850"/>
    </source>
</evidence>
<dbReference type="OrthoDB" id="9780884at2"/>
<dbReference type="RefSeq" id="WP_110256133.1">
    <property type="nucleotide sequence ID" value="NZ_QJKB01000005.1"/>
</dbReference>
<dbReference type="Proteomes" id="UP000247792">
    <property type="component" value="Unassembled WGS sequence"/>
</dbReference>
<proteinExistence type="inferred from homology"/>
<evidence type="ECO:0000313" key="3">
    <source>
        <dbReference type="EMBL" id="PXX42596.1"/>
    </source>
</evidence>
<dbReference type="AlphaFoldDB" id="A0A318J845"/>
<dbReference type="Gene3D" id="3.60.21.10">
    <property type="match status" value="1"/>
</dbReference>
<dbReference type="InterPro" id="IPR029052">
    <property type="entry name" value="Metallo-depent_PP-like"/>
</dbReference>
<dbReference type="Pfam" id="PF12850">
    <property type="entry name" value="Metallophos_2"/>
    <property type="match status" value="1"/>
</dbReference>
<accession>A0A318J845</accession>
<dbReference type="InterPro" id="IPR024654">
    <property type="entry name" value="Calcineurin-like_PHP_lpxH"/>
</dbReference>
<dbReference type="InterPro" id="IPR051158">
    <property type="entry name" value="Metallophosphoesterase_sf"/>
</dbReference>
<evidence type="ECO:0000313" key="4">
    <source>
        <dbReference type="Proteomes" id="UP000247792"/>
    </source>
</evidence>
<dbReference type="PANTHER" id="PTHR31302">
    <property type="entry name" value="TRANSMEMBRANE PROTEIN WITH METALLOPHOSPHOESTERASE DOMAIN-RELATED"/>
    <property type="match status" value="1"/>
</dbReference>
<keyword evidence="4" id="KW-1185">Reference proteome</keyword>
<evidence type="ECO:0000256" key="1">
    <source>
        <dbReference type="ARBA" id="ARBA00008950"/>
    </source>
</evidence>
<dbReference type="SUPFAM" id="SSF56300">
    <property type="entry name" value="Metallo-dependent phosphatases"/>
    <property type="match status" value="1"/>
</dbReference>
<organism evidence="3 4">
    <name type="scientific">Undibacterium pigrum</name>
    <dbReference type="NCBI Taxonomy" id="401470"/>
    <lineage>
        <taxon>Bacteria</taxon>
        <taxon>Pseudomonadati</taxon>
        <taxon>Pseudomonadota</taxon>
        <taxon>Betaproteobacteria</taxon>
        <taxon>Burkholderiales</taxon>
        <taxon>Oxalobacteraceae</taxon>
        <taxon>Undibacterium</taxon>
    </lineage>
</organism>
<protein>
    <recommendedName>
        <fullName evidence="2">Calcineurin-like phosphoesterase domain-containing protein</fullName>
    </recommendedName>
</protein>
<name>A0A318J845_9BURK</name>
<gene>
    <name evidence="3" type="ORF">DFR42_105254</name>
</gene>
<reference evidence="3 4" key="1">
    <citation type="submission" date="2018-05" db="EMBL/GenBank/DDBJ databases">
        <title>Genomic Encyclopedia of Type Strains, Phase IV (KMG-IV): sequencing the most valuable type-strain genomes for metagenomic binning, comparative biology and taxonomic classification.</title>
        <authorList>
            <person name="Goeker M."/>
        </authorList>
    </citation>
    <scope>NUCLEOTIDE SEQUENCE [LARGE SCALE GENOMIC DNA]</scope>
    <source>
        <strain evidence="3 4">DSM 19792</strain>
    </source>
</reference>
<comment type="caution">
    <text evidence="3">The sequence shown here is derived from an EMBL/GenBank/DDBJ whole genome shotgun (WGS) entry which is preliminary data.</text>
</comment>
<comment type="similarity">
    <text evidence="1">Belongs to the metallophosphoesterase superfamily. YfcE family.</text>
</comment>
<feature type="domain" description="Calcineurin-like phosphoesterase" evidence="2">
    <location>
        <begin position="60"/>
        <end position="239"/>
    </location>
</feature>
<dbReference type="EMBL" id="QJKB01000005">
    <property type="protein sequence ID" value="PXX42596.1"/>
    <property type="molecule type" value="Genomic_DNA"/>
</dbReference>
<dbReference type="PANTHER" id="PTHR31302:SF0">
    <property type="entry name" value="TRANSMEMBRANE PROTEIN WITH METALLOPHOSPHOESTERASE DOMAIN"/>
    <property type="match status" value="1"/>
</dbReference>
<sequence length="290" mass="31617">MGRGKYYGKWRRAGEELEAAFYQQGWAARIAYALKLQGGLYIDRRDFYLPLPVTKGVHCKLAFISDLHAGPLTDVRLLQQAFAAIAAFEPDVILFGGDYVSLHARHMQDLVKPLGLLNPATPKFAVVGNHDLWLDDEHIARCLQDAGVQVLVNQNARLPAPFDAISICGMDEPGVGMPDADQTFAGAGELRLLLMHSPLGLKHVAGHDFQIAFCGHTHGGQIATPGGMPLVLPPGSGERRYARGLFALPDGRQLLTSRGIGMSDLPIRLFAPSEVHLCHLHSVLDVVEHE</sequence>